<feature type="domain" description="Laminin EGF-like" evidence="15">
    <location>
        <begin position="785"/>
        <end position="835"/>
    </location>
</feature>
<organism evidence="18 19">
    <name type="scientific">Acipenser ruthenus</name>
    <name type="common">Sterlet sturgeon</name>
    <dbReference type="NCBI Taxonomy" id="7906"/>
    <lineage>
        <taxon>Eukaryota</taxon>
        <taxon>Metazoa</taxon>
        <taxon>Chordata</taxon>
        <taxon>Craniata</taxon>
        <taxon>Vertebrata</taxon>
        <taxon>Euteleostomi</taxon>
        <taxon>Actinopterygii</taxon>
        <taxon>Chondrostei</taxon>
        <taxon>Acipenseriformes</taxon>
        <taxon>Acipenseridae</taxon>
        <taxon>Acipenser</taxon>
    </lineage>
</organism>
<keyword evidence="19" id="KW-1185">Reference proteome</keyword>
<dbReference type="SUPFAM" id="SSF57196">
    <property type="entry name" value="EGF/Laminin"/>
    <property type="match status" value="9"/>
</dbReference>
<evidence type="ECO:0000256" key="9">
    <source>
        <dbReference type="ARBA" id="ARBA00023054"/>
    </source>
</evidence>
<dbReference type="FunFam" id="2.10.25.10:FF:000163">
    <property type="entry name" value="laminin subunit gamma-1"/>
    <property type="match status" value="1"/>
</dbReference>
<dbReference type="PROSITE" id="PS51117">
    <property type="entry name" value="LAMININ_NTER"/>
    <property type="match status" value="1"/>
</dbReference>
<dbReference type="FunFam" id="2.10.25.10:FF:000094">
    <property type="entry name" value="Laminin subunit alpha-2"/>
    <property type="match status" value="1"/>
</dbReference>
<feature type="domain" description="Laminin EGF-like" evidence="15">
    <location>
        <begin position="362"/>
        <end position="408"/>
    </location>
</feature>
<dbReference type="GO" id="GO:0007411">
    <property type="term" value="P:axon guidance"/>
    <property type="evidence" value="ECO:0007669"/>
    <property type="project" value="TreeGrafter"/>
</dbReference>
<dbReference type="SUPFAM" id="SSF58104">
    <property type="entry name" value="Methyl-accepting chemotaxis protein (MCP) signaling domain"/>
    <property type="match status" value="1"/>
</dbReference>
<dbReference type="PANTHER" id="PTHR10574">
    <property type="entry name" value="NETRIN/LAMININ-RELATED"/>
    <property type="match status" value="1"/>
</dbReference>
<dbReference type="Gene3D" id="2.60.120.260">
    <property type="entry name" value="Galactose-binding domain-like"/>
    <property type="match status" value="1"/>
</dbReference>
<evidence type="ECO:0000256" key="11">
    <source>
        <dbReference type="ARBA" id="ARBA00023180"/>
    </source>
</evidence>
<sequence length="2484" mass="272614">MDECVDDSNRPQRCMPEFVNAAFNVTVVATNTCGQPQEEYCVQTGVTGVTKSCHVCDARDPRLLHGAVYLTDYNNQADTTWWQSQTMIAGIQYPNSINLTLHLGKAFDITYVRLKFHTSRPESFAIYKRTSEGGPWVPYQYYSGSCEKTYQKLNRGFIRTGEDEQQALCTDEFSDISPLTGGNVAFSTLEGRPSAYNFDSSPVLQDWVTATDIRVTLNRLNTFGDEVFNDPKVLKSYYYAISDFAVGGRCKCNGHASDCVENEYAKMVCNCKHNTFGVDCEKCLPFFNDRPWRRATAENPNECLPCNCNGKSRECYYDSELYRATGHGGHCLTCDGNTDGPNCERCQDNYYRLGADGHCLACICNPVGSLSTQCDNYGRCSCKPGVIGDKCDRCQPGYHSLTEAGCRPCQCTPAGSTQECDVQTGRCQCKENVEGFNCDRCKLGYFHLDPVNPRGCTACFCFTHSAVCDSGDGYSINTITATFDRDAEGWRGEQRDGKEALVQWSPNSREISLISEDYFPIYFVAPEKFLGNQMLSYGQNISFSFRVDRRDTRLSAEDMVLEGAGLRVAVPLIAQGNAYPSENKQTYVFRLHDATDYPWRPSLGHADFQKLLHNLTAVKIRGTYSEKSAGYLDDVTLTTARRGPGTPARWVEKCTCPTGYLGQFCEQCAPGYKRTNPSLVSFSSCEPCNCHGHSETCDPESGKRCELCDDGYFGDPLGENGPIRACRACQCNNNIDPNAVGNCDRQTGECLKCTYNTAGFYCDRCNDGFFGNALNTDTADKCKPCGCSPYGTVDRQTTCSQVTGQCECLPHVTNRDCSACQPGFYNLLSGQGCERCECNAIGSTNGQCDIHSGQCECQPGITGQQCERCEVNHFGFGPEGCKPCDCDPEGSQTLQCKQDGRCECREGFVGNRCDMCEENYFYNRSRPGCQECPACYSLVKEKVNQQRQKLRELENLIENLGSSQETVSDKAFEDRLKDAEKAIMDLLQDAQNSKAFYAETLPCGDTCWHKKEADEIEKTAKSANDTSTEAYNLLLKTLAGEGQTSKDIDDLNKKYNEAKSIAKDLEKQANKVHAEAEEAGNKALQIYANLTSLPPVDTKALENEANKIKKEAAELDSLIDRKAKDYEDLRDDLRGKEMEVQKLLDKGKTEQQTADQLLARADAAKALAEEAAKKGRATYQEAQDILTNLNDFDRRVNDNKTAAEDAMKKIPGINATIIAANEKTKQAEAALGNAGADAKEAKKKAEEAEKIASAVQKNAAKTKSDAEQTFDNTMKLDDEVNNMMDQLKAAEDDLAKKKAEADQDMMMAGMASQAAQEAEDNARKAKNAVKNVLGTINDLLKQLADCKCNGKASHCTYDPQGYICLNCIDNTDGRNCEKCKSGFFRQRPEDRCESCRCNTMGSLSAQCDNYGRCSCKPGVMGDKCDRCQSGSALTKAGCGGRCRSRANGLGAGNPTECIACFCYGHSSDCTFAEGYSTHSITSTFDNDLDGWRASFKSGSQVQFRWSPKNRDVFITSMDNNPVYLLAPDSFLGKQALSYGQNLSFSFRVGQGGRRPSPEDVVLEGAGLRVAAPLADLGTILPCGKMSAYTFRLDEQPGSKWSPRLSALEFHKLLNNLTAIKIRGTYGEKSYGYLDNVSLESARRGAGAPASWVEKCSCPMGYRGQFCQECAPGYQRDSPSSGSFSACVPCNCRGGTCDQDTGDCYSGDETPVVQCPAGTYNSPQDPRTCLRCPCAPGVSCVVAPGTLKVECVGCPVGMTGSRCEMCEDGYYGDPLGERGPSRPCQRCRCNDNIDPNTVGNCDRLSGECLRCLYNTAGFHCEQCREGFYRSTSILNPAERCTPCNCNPLGSESPQCSKNGQCQCKEGHEGTKCEQKTVCPSCYSQVKYGMERHLLKLKDTEALFRRIDTSRAPFSEMEVEKAIKEAEKNIADLQRDTDQLSGSDRALLSHLAGISNTQSTQSRNLDGVSRTVDGMKALAQQYQYQVDTVKGLISSARQTVDKAKVEMRQVELPSADAGTGTNSLSGLAHEATTLADRHRTEAEGIERAAKTSSTSANEAYQLMQSVINGENKVASSIQDLNTMYNRDIATVNDLENQAARLSSAAERASRLATETFRDLSGFQMINPSSLQNEMKRLTQEAKILQPNAEGKLSSIQKLNQEVTADENEATKLLAKGISDQQLGDQLLARANVAKAEALRALNDGQANLGKVEDVLAKLQGFNGQLNQNKKEAEDAMNKIPFIRGLVREATQTNNQAETVLGNADKDVTKAIQNARDAGDIAEKTGTHKDLYRIVMSQSQTSDNHGIGVQGTIRMFAESQNSQLKWNRLFNNVLTLDNDLNGLKQATLNVQDRLATAENNANQDAEAVKQASKEATAAYDSAVQTKGAVGDTLSIIRNLLNLLDQPGSVDEGRLKQLEGSIADSMEKVESQLKPRMADLELMEARQQQRITALTTDIDNILNDIQNLEEIQDKIPKGCYNTAPIERP</sequence>
<comment type="caution">
    <text evidence="13">Lacks conserved residue(s) required for the propagation of feature annotation.</text>
</comment>
<dbReference type="FunFam" id="2.10.25.10:FF:000188">
    <property type="entry name" value="Laminin subunit gamma 2"/>
    <property type="match status" value="1"/>
</dbReference>
<evidence type="ECO:0000313" key="18">
    <source>
        <dbReference type="EMBL" id="RXM28349.1"/>
    </source>
</evidence>
<feature type="coiled-coil region" evidence="14">
    <location>
        <begin position="936"/>
        <end position="989"/>
    </location>
</feature>
<comment type="function">
    <text evidence="1">Binding to cells via a high affinity receptor, laminin is thought to mediate the attachment, migration and organization of cells into tissues during embryonic development by interacting with other extracellular matrix components.</text>
</comment>
<keyword evidence="7" id="KW-0084">Basement membrane</keyword>
<dbReference type="Pfam" id="PF24973">
    <property type="entry name" value="EGF_LMN_ATRN"/>
    <property type="match status" value="2"/>
</dbReference>
<proteinExistence type="predicted"/>
<dbReference type="CDD" id="cd00055">
    <property type="entry name" value="EGF_Lam"/>
    <property type="match status" value="13"/>
</dbReference>
<feature type="domain" description="Laminin IV type A" evidence="16">
    <location>
        <begin position="1486"/>
        <end position="1654"/>
    </location>
</feature>
<feature type="domain" description="Laminin EGF-like" evidence="15">
    <location>
        <begin position="1786"/>
        <end position="1841"/>
    </location>
</feature>
<dbReference type="InterPro" id="IPR000034">
    <property type="entry name" value="Laminin_IV"/>
</dbReference>
<dbReference type="InterPro" id="IPR050440">
    <property type="entry name" value="Laminin/Netrin_ECM"/>
</dbReference>
<feature type="domain" description="Laminin EGF-like" evidence="15">
    <location>
        <begin position="884"/>
        <end position="931"/>
    </location>
</feature>
<evidence type="ECO:0000256" key="3">
    <source>
        <dbReference type="ARBA" id="ARBA00022525"/>
    </source>
</evidence>
<gene>
    <name evidence="18" type="ORF">EOD39_2641</name>
</gene>
<dbReference type="FunFam" id="2.60.120.260:FF:000018">
    <property type="entry name" value="Laminin subunit gamma 1"/>
    <property type="match status" value="1"/>
</dbReference>
<evidence type="ECO:0000256" key="12">
    <source>
        <dbReference type="ARBA" id="ARBA00023292"/>
    </source>
</evidence>
<dbReference type="SMART" id="SM00180">
    <property type="entry name" value="EGF_Lam"/>
    <property type="match status" value="15"/>
</dbReference>
<dbReference type="PROSITE" id="PS50027">
    <property type="entry name" value="EGF_LAM_2"/>
    <property type="match status" value="8"/>
</dbReference>
<feature type="domain" description="Laminin EGF-like" evidence="15">
    <location>
        <begin position="1395"/>
        <end position="1444"/>
    </location>
</feature>
<feature type="disulfide bond" evidence="13">
    <location>
        <begin position="753"/>
        <end position="762"/>
    </location>
</feature>
<dbReference type="PROSITE" id="PS01248">
    <property type="entry name" value="EGF_LAM_1"/>
    <property type="match status" value="4"/>
</dbReference>
<keyword evidence="11" id="KW-0325">Glycoprotein</keyword>
<feature type="disulfide bond" evidence="13">
    <location>
        <begin position="838"/>
        <end position="855"/>
    </location>
</feature>
<comment type="subcellular location">
    <subcellularLocation>
        <location evidence="2">Secreted</location>
        <location evidence="2">Extracellular space</location>
        <location evidence="2">Extracellular matrix</location>
        <location evidence="2">Basement membrane</location>
    </subcellularLocation>
</comment>
<accession>A0A444TZM9</accession>
<dbReference type="PROSITE" id="PS00022">
    <property type="entry name" value="EGF_1"/>
    <property type="match status" value="1"/>
</dbReference>
<dbReference type="SMART" id="SM00281">
    <property type="entry name" value="LamB"/>
    <property type="match status" value="2"/>
</dbReference>
<evidence type="ECO:0000256" key="1">
    <source>
        <dbReference type="ARBA" id="ARBA00002418"/>
    </source>
</evidence>
<dbReference type="Gene3D" id="2.170.300.10">
    <property type="entry name" value="Tie2 ligand-binding domain superfamily"/>
    <property type="match status" value="1"/>
</dbReference>
<feature type="disulfide bond" evidence="13">
    <location>
        <begin position="857"/>
        <end position="866"/>
    </location>
</feature>
<dbReference type="PANTHER" id="PTHR10574:SF270">
    <property type="entry name" value="LAMININ SUBUNIT GAMMA-1"/>
    <property type="match status" value="1"/>
</dbReference>
<feature type="domain" description="Laminin N-terminal" evidence="17">
    <location>
        <begin position="10"/>
        <end position="249"/>
    </location>
</feature>
<dbReference type="GO" id="GO:0009887">
    <property type="term" value="P:animal organ morphogenesis"/>
    <property type="evidence" value="ECO:0007669"/>
    <property type="project" value="TreeGrafter"/>
</dbReference>
<keyword evidence="6" id="KW-0677">Repeat</keyword>
<feature type="disulfide bond" evidence="13">
    <location>
        <begin position="382"/>
        <end position="391"/>
    </location>
</feature>
<dbReference type="FunFam" id="2.10.25.10:FF:000166">
    <property type="entry name" value="laminin subunit gamma-1"/>
    <property type="match status" value="1"/>
</dbReference>
<feature type="coiled-coil region" evidence="14">
    <location>
        <begin position="2075"/>
        <end position="2109"/>
    </location>
</feature>
<dbReference type="InterPro" id="IPR000742">
    <property type="entry name" value="EGF"/>
</dbReference>
<feature type="domain" description="Laminin EGF-like" evidence="15">
    <location>
        <begin position="836"/>
        <end position="883"/>
    </location>
</feature>
<feature type="disulfide bond" evidence="13">
    <location>
        <begin position="429"/>
        <end position="438"/>
    </location>
</feature>
<dbReference type="FunFam" id="2.10.25.10:FF:000174">
    <property type="entry name" value="Laminin subunit gamma-1"/>
    <property type="match status" value="1"/>
</dbReference>
<keyword evidence="5" id="KW-0732">Signal</keyword>
<protein>
    <submittedName>
        <fullName evidence="18">Laminin subunit gamma-1</fullName>
    </submittedName>
</protein>
<dbReference type="GO" id="GO:0009888">
    <property type="term" value="P:tissue development"/>
    <property type="evidence" value="ECO:0007669"/>
    <property type="project" value="TreeGrafter"/>
</dbReference>
<dbReference type="GO" id="GO:0007155">
    <property type="term" value="P:cell adhesion"/>
    <property type="evidence" value="ECO:0007669"/>
    <property type="project" value="UniProtKB-KW"/>
</dbReference>
<dbReference type="PROSITE" id="PS51115">
    <property type="entry name" value="LAMININ_IVA"/>
    <property type="match status" value="2"/>
</dbReference>
<evidence type="ECO:0000256" key="7">
    <source>
        <dbReference type="ARBA" id="ARBA00022869"/>
    </source>
</evidence>
<feature type="disulfide bond" evidence="13">
    <location>
        <begin position="362"/>
        <end position="374"/>
    </location>
</feature>
<keyword evidence="4" id="KW-0272">Extracellular matrix</keyword>
<dbReference type="Pfam" id="PF00055">
    <property type="entry name" value="Laminin_N"/>
    <property type="match status" value="1"/>
</dbReference>
<dbReference type="PRINTS" id="PR00011">
    <property type="entry name" value="EGFLAMININ"/>
</dbReference>
<evidence type="ECO:0000256" key="10">
    <source>
        <dbReference type="ARBA" id="ARBA00023157"/>
    </source>
</evidence>
<dbReference type="FunFam" id="2.10.25.10:FF:000067">
    <property type="entry name" value="Laminin subunit gamma 1"/>
    <property type="match status" value="2"/>
</dbReference>
<dbReference type="Gene3D" id="2.10.25.10">
    <property type="entry name" value="Laminin"/>
    <property type="match status" value="11"/>
</dbReference>
<evidence type="ECO:0000256" key="5">
    <source>
        <dbReference type="ARBA" id="ARBA00022729"/>
    </source>
</evidence>
<dbReference type="InterPro" id="IPR002049">
    <property type="entry name" value="LE_dom"/>
</dbReference>
<dbReference type="SMART" id="SM00181">
    <property type="entry name" value="EGF"/>
    <property type="match status" value="11"/>
</dbReference>
<dbReference type="Pfam" id="PF00052">
    <property type="entry name" value="Laminin_B"/>
    <property type="match status" value="2"/>
</dbReference>
<dbReference type="Proteomes" id="UP000289886">
    <property type="component" value="Unassembled WGS sequence"/>
</dbReference>
<evidence type="ECO:0000256" key="6">
    <source>
        <dbReference type="ARBA" id="ARBA00022737"/>
    </source>
</evidence>
<dbReference type="EMBL" id="SCEB01215665">
    <property type="protein sequence ID" value="RXM28349.1"/>
    <property type="molecule type" value="Genomic_DNA"/>
</dbReference>
<feature type="domain" description="Laminin EGF-like" evidence="15">
    <location>
        <begin position="729"/>
        <end position="784"/>
    </location>
</feature>
<evidence type="ECO:0000256" key="8">
    <source>
        <dbReference type="ARBA" id="ARBA00022889"/>
    </source>
</evidence>
<feature type="disulfide bond" evidence="13">
    <location>
        <begin position="836"/>
        <end position="848"/>
    </location>
</feature>
<feature type="coiled-coil region" evidence="14">
    <location>
        <begin position="1231"/>
        <end position="1335"/>
    </location>
</feature>
<keyword evidence="8" id="KW-0130">Cell adhesion</keyword>
<feature type="disulfide bond" evidence="13">
    <location>
        <begin position="1395"/>
        <end position="1407"/>
    </location>
</feature>
<feature type="disulfide bond" evidence="13">
    <location>
        <begin position="904"/>
        <end position="913"/>
    </location>
</feature>
<feature type="domain" description="Laminin IV type A" evidence="16">
    <location>
        <begin position="485"/>
        <end position="653"/>
    </location>
</feature>
<dbReference type="SMART" id="SM00136">
    <property type="entry name" value="LamNT"/>
    <property type="match status" value="1"/>
</dbReference>
<feature type="disulfide bond" evidence="13">
    <location>
        <begin position="1810"/>
        <end position="1819"/>
    </location>
</feature>
<feature type="coiled-coil region" evidence="14">
    <location>
        <begin position="1048"/>
        <end position="1174"/>
    </location>
</feature>
<evidence type="ECO:0000256" key="14">
    <source>
        <dbReference type="SAM" id="Coils"/>
    </source>
</evidence>
<keyword evidence="9 14" id="KW-0175">Coiled coil</keyword>
<dbReference type="GO" id="GO:0005604">
    <property type="term" value="C:basement membrane"/>
    <property type="evidence" value="ECO:0007669"/>
    <property type="project" value="UniProtKB-SubCell"/>
</dbReference>
<evidence type="ECO:0000256" key="2">
    <source>
        <dbReference type="ARBA" id="ARBA00004302"/>
    </source>
</evidence>
<feature type="disulfide bond" evidence="13">
    <location>
        <begin position="884"/>
        <end position="896"/>
    </location>
</feature>
<keyword evidence="10 13" id="KW-1015">Disulfide bond</keyword>
<dbReference type="InterPro" id="IPR056863">
    <property type="entry name" value="LMN_ATRN_NET-like_EGF"/>
</dbReference>
<evidence type="ECO:0000259" key="16">
    <source>
        <dbReference type="PROSITE" id="PS51115"/>
    </source>
</evidence>
<feature type="domain" description="Laminin EGF-like" evidence="15">
    <location>
        <begin position="409"/>
        <end position="458"/>
    </location>
</feature>
<feature type="disulfide bond" evidence="13">
    <location>
        <begin position="808"/>
        <end position="817"/>
    </location>
</feature>
<dbReference type="FunFam" id="2.10.25.10:FF:000105">
    <property type="entry name" value="laminin subunit gamma-1"/>
    <property type="match status" value="1"/>
</dbReference>
<dbReference type="InterPro" id="IPR008211">
    <property type="entry name" value="Laminin_N"/>
</dbReference>
<evidence type="ECO:0000256" key="13">
    <source>
        <dbReference type="PROSITE-ProRule" id="PRU00460"/>
    </source>
</evidence>
<keyword evidence="12 13" id="KW-0424">Laminin EGF-like domain</keyword>
<feature type="coiled-coil region" evidence="14">
    <location>
        <begin position="1914"/>
        <end position="1941"/>
    </location>
</feature>
<dbReference type="Pfam" id="PF00053">
    <property type="entry name" value="EGF_laminin"/>
    <property type="match status" value="13"/>
</dbReference>
<comment type="caution">
    <text evidence="18">The sequence shown here is derived from an EMBL/GenBank/DDBJ whole genome shotgun (WGS) entry which is preliminary data.</text>
</comment>
<dbReference type="FunFam" id="2.10.25.10:FF:000193">
    <property type="entry name" value="Laminin subunit gamma 1"/>
    <property type="match status" value="1"/>
</dbReference>
<dbReference type="GO" id="GO:0005576">
    <property type="term" value="C:extracellular region"/>
    <property type="evidence" value="ECO:0007669"/>
    <property type="project" value="UniProtKB-ARBA"/>
</dbReference>
<evidence type="ECO:0000259" key="15">
    <source>
        <dbReference type="PROSITE" id="PS50027"/>
    </source>
</evidence>
<reference evidence="18 19" key="1">
    <citation type="submission" date="2019-01" db="EMBL/GenBank/DDBJ databases">
        <title>Draft Genome and Complete Hox-Cluster Characterization of the Sterlet Sturgeon (Acipenser ruthenus).</title>
        <authorList>
            <person name="Wei Q."/>
        </authorList>
    </citation>
    <scope>NUCLEOTIDE SEQUENCE [LARGE SCALE GENOMIC DNA]</scope>
    <source>
        <strain evidence="18">WHYD16114868_AA</strain>
        <tissue evidence="18">Blood</tissue>
    </source>
</reference>
<feature type="disulfide bond" evidence="13">
    <location>
        <begin position="1415"/>
        <end position="1424"/>
    </location>
</feature>
<evidence type="ECO:0000256" key="4">
    <source>
        <dbReference type="ARBA" id="ARBA00022530"/>
    </source>
</evidence>
<evidence type="ECO:0000313" key="19">
    <source>
        <dbReference type="Proteomes" id="UP000289886"/>
    </source>
</evidence>
<evidence type="ECO:0000259" key="17">
    <source>
        <dbReference type="PROSITE" id="PS51117"/>
    </source>
</evidence>
<feature type="coiled-coil region" evidence="14">
    <location>
        <begin position="2337"/>
        <end position="2371"/>
    </location>
</feature>
<keyword evidence="3" id="KW-0964">Secreted</keyword>
<name>A0A444TZM9_ACIRT</name>
<dbReference type="FunFam" id="2.10.25.10:FF:000051">
    <property type="entry name" value="Laminin subunit alpha 4"/>
    <property type="match status" value="1"/>
</dbReference>